<dbReference type="SUPFAM" id="SSF51735">
    <property type="entry name" value="NAD(P)-binding Rossmann-fold domains"/>
    <property type="match status" value="1"/>
</dbReference>
<evidence type="ECO:0000256" key="2">
    <source>
        <dbReference type="ARBA" id="ARBA00023002"/>
    </source>
</evidence>
<evidence type="ECO:0000256" key="3">
    <source>
        <dbReference type="RuleBase" id="RU000363"/>
    </source>
</evidence>
<keyword evidence="2" id="KW-0560">Oxidoreductase</keyword>
<evidence type="ECO:0000313" key="5">
    <source>
        <dbReference type="Proteomes" id="UP001521931"/>
    </source>
</evidence>
<sequence>MRPVVVVTGGSRGIGAHLSRGFAEAGYAVELTSRDGEGARRLADELSRQGLDAVGSALDVAEPDLVQVFVEQLLQRHAQVDVLVNNAGVIEPPAPLWEAEVDAWWGVQRANVLGPFLMSRAVVPHMLAGGGGRVINLNSGSGTRADDLQSAYHASKTALARITGGLHLAGSERGIRAFDLAPGVVRTDMTEAMPQHRGRTEWTEPADVVTLALALASGELDAWSGRMVRAGTDTVESLLAAAAAGLSEQARTIGLLPYGEDDPLA</sequence>
<keyword evidence="5" id="KW-1185">Reference proteome</keyword>
<comment type="caution">
    <text evidence="4">The sequence shown here is derived from an EMBL/GenBank/DDBJ whole genome shotgun (WGS) entry which is preliminary data.</text>
</comment>
<gene>
    <name evidence="4" type="ORF">MHL29_15070</name>
</gene>
<evidence type="ECO:0000256" key="1">
    <source>
        <dbReference type="ARBA" id="ARBA00006484"/>
    </source>
</evidence>
<dbReference type="EMBL" id="JAKRCV010000063">
    <property type="protein sequence ID" value="MCG7323203.1"/>
    <property type="molecule type" value="Genomic_DNA"/>
</dbReference>
<dbReference type="PRINTS" id="PR00081">
    <property type="entry name" value="GDHRDH"/>
</dbReference>
<dbReference type="Proteomes" id="UP001521931">
    <property type="component" value="Unassembled WGS sequence"/>
</dbReference>
<evidence type="ECO:0000313" key="4">
    <source>
        <dbReference type="EMBL" id="MCG7323203.1"/>
    </source>
</evidence>
<dbReference type="InterPro" id="IPR002347">
    <property type="entry name" value="SDR_fam"/>
</dbReference>
<name>A0ABS9Q7W0_9MICO</name>
<reference evidence="4 5" key="1">
    <citation type="submission" date="2022-02" db="EMBL/GenBank/DDBJ databases">
        <title>Uncovering new skin microbiome diversity through culturing and metagenomics.</title>
        <authorList>
            <person name="Conlan S."/>
            <person name="Deming C."/>
            <person name="Nisc Comparative Sequencing Program N."/>
            <person name="Segre J.A."/>
        </authorList>
    </citation>
    <scope>NUCLEOTIDE SEQUENCE [LARGE SCALE GENOMIC DNA]</scope>
    <source>
        <strain evidence="4 5">ACRQZ</strain>
    </source>
</reference>
<comment type="similarity">
    <text evidence="1 3">Belongs to the short-chain dehydrogenases/reductases (SDR) family.</text>
</comment>
<proteinExistence type="inferred from homology"/>
<dbReference type="InterPro" id="IPR036291">
    <property type="entry name" value="NAD(P)-bd_dom_sf"/>
</dbReference>
<dbReference type="PANTHER" id="PTHR43669">
    <property type="entry name" value="5-KETO-D-GLUCONATE 5-REDUCTASE"/>
    <property type="match status" value="1"/>
</dbReference>
<dbReference type="PANTHER" id="PTHR43669:SF3">
    <property type="entry name" value="ALCOHOL DEHYDROGENASE, PUTATIVE (AFU_ORTHOLOGUE AFUA_3G03445)-RELATED"/>
    <property type="match status" value="1"/>
</dbReference>
<dbReference type="Pfam" id="PF00106">
    <property type="entry name" value="adh_short"/>
    <property type="match status" value="1"/>
</dbReference>
<accession>A0ABS9Q7W0</accession>
<dbReference type="PRINTS" id="PR00080">
    <property type="entry name" value="SDRFAMILY"/>
</dbReference>
<dbReference type="CDD" id="cd05233">
    <property type="entry name" value="SDR_c"/>
    <property type="match status" value="1"/>
</dbReference>
<dbReference type="Gene3D" id="3.40.50.720">
    <property type="entry name" value="NAD(P)-binding Rossmann-like Domain"/>
    <property type="match status" value="1"/>
</dbReference>
<protein>
    <submittedName>
        <fullName evidence="4">SDR family oxidoreductase</fullName>
    </submittedName>
</protein>
<organism evidence="4 5">
    <name type="scientific">Arsenicicoccus bolidensis</name>
    <dbReference type="NCBI Taxonomy" id="229480"/>
    <lineage>
        <taxon>Bacteria</taxon>
        <taxon>Bacillati</taxon>
        <taxon>Actinomycetota</taxon>
        <taxon>Actinomycetes</taxon>
        <taxon>Micrococcales</taxon>
        <taxon>Intrasporangiaceae</taxon>
        <taxon>Arsenicicoccus</taxon>
    </lineage>
</organism>
<dbReference type="RefSeq" id="WP_239265830.1">
    <property type="nucleotide sequence ID" value="NZ_JAKRCV010000063.1"/>
</dbReference>